<dbReference type="Gene3D" id="3.40.50.620">
    <property type="entry name" value="HUPs"/>
    <property type="match status" value="1"/>
</dbReference>
<dbReference type="PANTHER" id="PTHR45765">
    <property type="entry name" value="METHIONINE--TRNA LIGASE"/>
    <property type="match status" value="1"/>
</dbReference>
<dbReference type="InterPro" id="IPR009080">
    <property type="entry name" value="tRNAsynth_Ia_anticodon-bd"/>
</dbReference>
<dbReference type="SUPFAM" id="SSF47323">
    <property type="entry name" value="Anticodon-binding domain of a subclass of class I aminoacyl-tRNA synthetases"/>
    <property type="match status" value="1"/>
</dbReference>
<dbReference type="InterPro" id="IPR023458">
    <property type="entry name" value="Met-tRNA_ligase_1"/>
</dbReference>
<evidence type="ECO:0000313" key="12">
    <source>
        <dbReference type="EMBL" id="UYV67367.1"/>
    </source>
</evidence>
<name>A0ABY6KHV1_9ARAC</name>
<reference evidence="12 13" key="1">
    <citation type="submission" date="2022-01" db="EMBL/GenBank/DDBJ databases">
        <title>A chromosomal length assembly of Cordylochernes scorpioides.</title>
        <authorList>
            <person name="Zeh D."/>
            <person name="Zeh J."/>
        </authorList>
    </citation>
    <scope>NUCLEOTIDE SEQUENCE [LARGE SCALE GENOMIC DNA]</scope>
    <source>
        <strain evidence="12">IN4F17</strain>
        <tissue evidence="12">Whole Body</tissue>
    </source>
</reference>
<gene>
    <name evidence="12" type="ORF">LAZ67_5000375</name>
</gene>
<dbReference type="CDD" id="cd00814">
    <property type="entry name" value="MetRS_core"/>
    <property type="match status" value="1"/>
</dbReference>
<organism evidence="12 13">
    <name type="scientific">Cordylochernes scorpioides</name>
    <dbReference type="NCBI Taxonomy" id="51811"/>
    <lineage>
        <taxon>Eukaryota</taxon>
        <taxon>Metazoa</taxon>
        <taxon>Ecdysozoa</taxon>
        <taxon>Arthropoda</taxon>
        <taxon>Chelicerata</taxon>
        <taxon>Arachnida</taxon>
        <taxon>Pseudoscorpiones</taxon>
        <taxon>Cheliferoidea</taxon>
        <taxon>Chernetidae</taxon>
        <taxon>Cordylochernes</taxon>
    </lineage>
</organism>
<evidence type="ECO:0000256" key="4">
    <source>
        <dbReference type="ARBA" id="ARBA00022840"/>
    </source>
</evidence>
<evidence type="ECO:0000256" key="1">
    <source>
        <dbReference type="ARBA" id="ARBA00012838"/>
    </source>
</evidence>
<dbReference type="CDD" id="cd07957">
    <property type="entry name" value="Anticodon_Ia_Met"/>
    <property type="match status" value="1"/>
</dbReference>
<dbReference type="Gene3D" id="1.10.730.10">
    <property type="entry name" value="Isoleucyl-tRNA Synthetase, Domain 1"/>
    <property type="match status" value="1"/>
</dbReference>
<dbReference type="InterPro" id="IPR014758">
    <property type="entry name" value="Met-tRNA_synth"/>
</dbReference>
<evidence type="ECO:0000313" key="13">
    <source>
        <dbReference type="Proteomes" id="UP001235939"/>
    </source>
</evidence>
<dbReference type="Pfam" id="PF19303">
    <property type="entry name" value="Anticodon_3"/>
    <property type="match status" value="1"/>
</dbReference>
<evidence type="ECO:0000256" key="6">
    <source>
        <dbReference type="ARBA" id="ARBA00023146"/>
    </source>
</evidence>
<keyword evidence="6 9" id="KW-0030">Aminoacyl-tRNA synthetase</keyword>
<protein>
    <recommendedName>
        <fullName evidence="1">methionine--tRNA ligase</fullName>
        <ecNumber evidence="1">6.1.1.10</ecNumber>
    </recommendedName>
    <alternativeName>
        <fullName evidence="7">Methionyl-tRNA synthetase</fullName>
    </alternativeName>
</protein>
<dbReference type="Pfam" id="PF09334">
    <property type="entry name" value="tRNA-synt_1g"/>
    <property type="match status" value="1"/>
</dbReference>
<dbReference type="InterPro" id="IPR041872">
    <property type="entry name" value="Anticodon_Met"/>
</dbReference>
<dbReference type="SUPFAM" id="SSF52374">
    <property type="entry name" value="Nucleotidylyl transferase"/>
    <property type="match status" value="1"/>
</dbReference>
<dbReference type="PANTHER" id="PTHR45765:SF1">
    <property type="entry name" value="METHIONINE--TRNA LIGASE, CYTOPLASMIC"/>
    <property type="match status" value="1"/>
</dbReference>
<evidence type="ECO:0000256" key="5">
    <source>
        <dbReference type="ARBA" id="ARBA00022917"/>
    </source>
</evidence>
<sequence length="568" mass="65281">MQSVAAEFKIDEDIPEEEVEKAYNEWIKPASNIPRCSTKRPVLPIKGNIIGSVLSADVFAKYCRLRGANTLYICGTDEYGTATETKALEEGLTPQQICNKYNKLHAEIYEWFNIKFDHFGRTSTERQTKIAQNIFWELHKRNYILQESVEQLYCGSCERFLADRFVFGICPHCQYDDARGDQCDKCGKLINAPELKEPRYLPKIEPKLQEWLEKSTSTGQWTHLGKAITQSWIKTGLKPRCISRDLKWGTPVPLEGYENKVFYVWFDAPIGYLSITSEYTEDWEKWWKNPEEVELYQFMAKDNVPFHSVIFPSCLLGTEQNYTVVNHLSGISYLNYEDTKFSKSRGIGVFGTDCKETSISSDIWRFYLLFIRPESHDASFCWEDLMNKNNSDLLGNIGNFINRALTFVSKNFKGVVPEMQLNEADKLLIARINLNLQEYIDQMEKLVLRDAIRNILNIGRLGNLYIQVNEPWVLIKGTPEEKVRAGTIMGLSVNIACLLSLLLEPYLPVSVASLRSQLNYPAEATLGSAFQRYLAPGHKIGKPSPLFKKIEPSELEELQKRFQGKQQQ</sequence>
<dbReference type="Gene3D" id="2.20.28.20">
    <property type="entry name" value="Methionyl-tRNA synthetase, Zn-domain"/>
    <property type="match status" value="1"/>
</dbReference>
<feature type="domain" description="Methionyl-tRNA synthetase anticodon-binding" evidence="11">
    <location>
        <begin position="420"/>
        <end position="566"/>
    </location>
</feature>
<keyword evidence="4 9" id="KW-0067">ATP-binding</keyword>
<comment type="catalytic activity">
    <reaction evidence="8">
        <text>tRNA(Met) + L-methionine + ATP = L-methionyl-tRNA(Met) + AMP + diphosphate</text>
        <dbReference type="Rhea" id="RHEA:13481"/>
        <dbReference type="Rhea" id="RHEA-COMP:9667"/>
        <dbReference type="Rhea" id="RHEA-COMP:9698"/>
        <dbReference type="ChEBI" id="CHEBI:30616"/>
        <dbReference type="ChEBI" id="CHEBI:33019"/>
        <dbReference type="ChEBI" id="CHEBI:57844"/>
        <dbReference type="ChEBI" id="CHEBI:78442"/>
        <dbReference type="ChEBI" id="CHEBI:78530"/>
        <dbReference type="ChEBI" id="CHEBI:456215"/>
        <dbReference type="EC" id="6.1.1.10"/>
    </reaction>
</comment>
<evidence type="ECO:0000259" key="10">
    <source>
        <dbReference type="Pfam" id="PF09334"/>
    </source>
</evidence>
<dbReference type="EMBL" id="CP092867">
    <property type="protein sequence ID" value="UYV67367.1"/>
    <property type="molecule type" value="Genomic_DNA"/>
</dbReference>
<evidence type="ECO:0000256" key="2">
    <source>
        <dbReference type="ARBA" id="ARBA00022598"/>
    </source>
</evidence>
<dbReference type="InterPro" id="IPR033911">
    <property type="entry name" value="MetRS_core"/>
</dbReference>
<evidence type="ECO:0000259" key="11">
    <source>
        <dbReference type="Pfam" id="PF19303"/>
    </source>
</evidence>
<dbReference type="InterPro" id="IPR015413">
    <property type="entry name" value="Methionyl/Leucyl_tRNA_Synth"/>
</dbReference>
<proteinExistence type="inferred from homology"/>
<dbReference type="Proteomes" id="UP001235939">
    <property type="component" value="Chromosome 05"/>
</dbReference>
<keyword evidence="13" id="KW-1185">Reference proteome</keyword>
<dbReference type="PRINTS" id="PR01041">
    <property type="entry name" value="TRNASYNTHMET"/>
</dbReference>
<evidence type="ECO:0000256" key="3">
    <source>
        <dbReference type="ARBA" id="ARBA00022741"/>
    </source>
</evidence>
<evidence type="ECO:0000256" key="7">
    <source>
        <dbReference type="ARBA" id="ARBA00030904"/>
    </source>
</evidence>
<feature type="domain" description="Methionyl/Leucyl tRNA synthetase" evidence="10">
    <location>
        <begin position="47"/>
        <end position="404"/>
    </location>
</feature>
<dbReference type="EC" id="6.1.1.10" evidence="1"/>
<dbReference type="InterPro" id="IPR029038">
    <property type="entry name" value="MetRS_Zn"/>
</dbReference>
<accession>A0ABY6KHV1</accession>
<evidence type="ECO:0000256" key="8">
    <source>
        <dbReference type="ARBA" id="ARBA00047364"/>
    </source>
</evidence>
<keyword evidence="5 9" id="KW-0648">Protein biosynthesis</keyword>
<keyword evidence="2 9" id="KW-0436">Ligase</keyword>
<comment type="similarity">
    <text evidence="9">Belongs to the class-I aminoacyl-tRNA synthetase family.</text>
</comment>
<dbReference type="InterPro" id="IPR014729">
    <property type="entry name" value="Rossmann-like_a/b/a_fold"/>
</dbReference>
<dbReference type="NCBIfam" id="TIGR00398">
    <property type="entry name" value="metG"/>
    <property type="match status" value="1"/>
</dbReference>
<evidence type="ECO:0000256" key="9">
    <source>
        <dbReference type="RuleBase" id="RU363039"/>
    </source>
</evidence>
<keyword evidence="3 9" id="KW-0547">Nucleotide-binding</keyword>